<evidence type="ECO:0000313" key="2">
    <source>
        <dbReference type="Proteomes" id="UP000275225"/>
    </source>
</evidence>
<sequence>MIVEPAPAERWSDDLALLGSVLAAFGGSAVAATATASSAVSAIGSYGRLGGLGSPWPSQGADELTMRLCPASLDAFATDADGTTVRLLNQHGDVVHRVASPAGPSARSAVRAGTTLRSLSWSAEHDPQAAARHLLALDAQGHLDTLVADGGARRSAALDRLRRTHLVTPIAPGLALHALDHLHRDRIPVTLAVPAAGCLLAVHGVVEELRGGASMTFARVGAGTVRVDPAAISEAWVVRPENGAALLELYDHTHRCSIAIGQPLRRDPVATARWEHLTAMLSIS</sequence>
<reference evidence="1 2" key="1">
    <citation type="submission" date="2018-11" db="EMBL/GenBank/DDBJ databases">
        <authorList>
            <person name="Li F."/>
        </authorList>
    </citation>
    <scope>NUCLEOTIDE SEQUENCE [LARGE SCALE GENOMIC DNA]</scope>
    <source>
        <strain evidence="1 2">YS17T</strain>
    </source>
</reference>
<dbReference type="EMBL" id="RQJX01000016">
    <property type="protein sequence ID" value="RQN02888.1"/>
    <property type="molecule type" value="Genomic_DNA"/>
</dbReference>
<evidence type="ECO:0008006" key="3">
    <source>
        <dbReference type="Google" id="ProtNLM"/>
    </source>
</evidence>
<dbReference type="Gene3D" id="3.40.1570.10">
    <property type="entry name" value="HemS/ChuS/ChuX like domains"/>
    <property type="match status" value="1"/>
</dbReference>
<keyword evidence="2" id="KW-1185">Reference proteome</keyword>
<dbReference type="InterPro" id="IPR053733">
    <property type="entry name" value="Heme_Transport_Util_sf"/>
</dbReference>
<comment type="caution">
    <text evidence="1">The sequence shown here is derived from an EMBL/GenBank/DDBJ whole genome shotgun (WGS) entry which is preliminary data.</text>
</comment>
<dbReference type="RefSeq" id="WP_124237365.1">
    <property type="nucleotide sequence ID" value="NZ_JBHUFI010000008.1"/>
</dbReference>
<name>A0A3N6WMK7_9ACTN</name>
<protein>
    <recommendedName>
        <fullName evidence="3">Haemin-degrading HemS/ChuX domain-containing protein</fullName>
    </recommendedName>
</protein>
<dbReference type="Proteomes" id="UP000275225">
    <property type="component" value="Unassembled WGS sequence"/>
</dbReference>
<gene>
    <name evidence="1" type="ORF">EHW97_11750</name>
</gene>
<evidence type="ECO:0000313" key="1">
    <source>
        <dbReference type="EMBL" id="RQN02888.1"/>
    </source>
</evidence>
<organism evidence="1 2">
    <name type="scientific">Aeromicrobium camelliae</name>
    <dbReference type="NCBI Taxonomy" id="1538144"/>
    <lineage>
        <taxon>Bacteria</taxon>
        <taxon>Bacillati</taxon>
        <taxon>Actinomycetota</taxon>
        <taxon>Actinomycetes</taxon>
        <taxon>Propionibacteriales</taxon>
        <taxon>Nocardioidaceae</taxon>
        <taxon>Aeromicrobium</taxon>
    </lineage>
</organism>
<dbReference type="OrthoDB" id="4370439at2"/>
<proteinExistence type="predicted"/>
<dbReference type="AlphaFoldDB" id="A0A3N6WMK7"/>
<dbReference type="SUPFAM" id="SSF144064">
    <property type="entry name" value="Heme iron utilization protein-like"/>
    <property type="match status" value="1"/>
</dbReference>
<accession>A0A3N6WMK7</accession>